<evidence type="ECO:0000313" key="9">
    <source>
        <dbReference type="EMBL" id="MBL6081894.1"/>
    </source>
</evidence>
<sequence>MADTSGATSPGGGAGHPQASTGIPGLDDILAGGLTRDRLYLVEGTPGTGKTTLALQFLLEGQRRGEQGMYITLSETADELRASAATHGWSLDDLSIVEMVPESGLDPEMEQTLLPPSEFELGETTGRILARVEQGKPARLVIDSLSELRLLAQTPLRYRRQVLALKHHFTGNRCTVLLLDDRTAEPRDLQLHSIAHGVVALEQRAAGYGPVRRHLQVVKMRGVRFRSGQHDFSIETGGLAVYPRLVAAEHHDSFAPAPVRSGVPGLDALLGGGLMPGTNTLIMGPTGVGKTSTATSCALAALDRGDPVSFFLFDEGMVTFLARSAALGMDLAPHLEAGRLRVRQIDPAELSPGECAHVIRHAVESEGARVIAIDSLNAYLHAMPDERHLLLQMHELLGYLNQRGVVTLLILGQHGLVGDLRGDVDLSYLSDALVLMRFFETAGEVRRGLSVVKTRTTAHERTIREFNLGPTGLAIGDVLREFDGVLTGAPVYRGMAEGLLQIRTARPEAAPESG</sequence>
<dbReference type="Gene3D" id="3.40.50.300">
    <property type="entry name" value="P-loop containing nucleotide triphosphate hydrolases"/>
    <property type="match status" value="2"/>
</dbReference>
<gene>
    <name evidence="9" type="ORF">JMJ56_28320</name>
</gene>
<comment type="caution">
    <text evidence="9">The sequence shown here is derived from an EMBL/GenBank/DDBJ whole genome shotgun (WGS) entry which is preliminary data.</text>
</comment>
<dbReference type="Proteomes" id="UP000660885">
    <property type="component" value="Unassembled WGS sequence"/>
</dbReference>
<evidence type="ECO:0000256" key="6">
    <source>
        <dbReference type="ARBA" id="ARBA00022801"/>
    </source>
</evidence>
<dbReference type="InterPro" id="IPR003593">
    <property type="entry name" value="AAA+_ATPase"/>
</dbReference>
<proteinExistence type="predicted"/>
<dbReference type="SMART" id="SM00382">
    <property type="entry name" value="AAA"/>
    <property type="match status" value="2"/>
</dbReference>
<keyword evidence="10" id="KW-1185">Reference proteome</keyword>
<feature type="domain" description="KaiC" evidence="8">
    <location>
        <begin position="257"/>
        <end position="489"/>
    </location>
</feature>
<dbReference type="SUPFAM" id="SSF52540">
    <property type="entry name" value="P-loop containing nucleoside triphosphate hydrolases"/>
    <property type="match status" value="2"/>
</dbReference>
<protein>
    <recommendedName>
        <fullName evidence="1">non-specific serine/threonine protein kinase</fullName>
        <ecNumber evidence="1">2.7.11.1</ecNumber>
    </recommendedName>
</protein>
<accession>A0ABS1UD79</accession>
<keyword evidence="2" id="KW-0597">Phosphoprotein</keyword>
<reference evidence="9 10" key="1">
    <citation type="submission" date="2021-01" db="EMBL/GenBank/DDBJ databases">
        <title>Belnapia mucosa sp. nov. and Belnapia arida sp. nov., isolated from the Tabernas Desert (Almeria, Spain).</title>
        <authorList>
            <person name="Molina-Menor E."/>
            <person name="Vidal-Verdu A."/>
            <person name="Calonge A."/>
            <person name="Satari L."/>
            <person name="Pereto J."/>
            <person name="Porcar M."/>
        </authorList>
    </citation>
    <scope>NUCLEOTIDE SEQUENCE [LARGE SCALE GENOMIC DNA]</scope>
    <source>
        <strain evidence="9 10">T18</strain>
    </source>
</reference>
<evidence type="ECO:0000313" key="10">
    <source>
        <dbReference type="Proteomes" id="UP000660885"/>
    </source>
</evidence>
<evidence type="ECO:0000256" key="1">
    <source>
        <dbReference type="ARBA" id="ARBA00012513"/>
    </source>
</evidence>
<organism evidence="9 10">
    <name type="scientific">Belnapia arida</name>
    <dbReference type="NCBI Taxonomy" id="2804533"/>
    <lineage>
        <taxon>Bacteria</taxon>
        <taxon>Pseudomonadati</taxon>
        <taxon>Pseudomonadota</taxon>
        <taxon>Alphaproteobacteria</taxon>
        <taxon>Acetobacterales</taxon>
        <taxon>Roseomonadaceae</taxon>
        <taxon>Belnapia</taxon>
    </lineage>
</organism>
<feature type="region of interest" description="Disordered" evidence="7">
    <location>
        <begin position="1"/>
        <end position="24"/>
    </location>
</feature>
<name>A0ABS1UD79_9PROT</name>
<keyword evidence="4" id="KW-0677">Repeat</keyword>
<dbReference type="PANTHER" id="PTHR42926">
    <property type="match status" value="1"/>
</dbReference>
<dbReference type="CDD" id="cd19488">
    <property type="entry name" value="KaiC-like_N"/>
    <property type="match status" value="1"/>
</dbReference>
<evidence type="ECO:0000256" key="5">
    <source>
        <dbReference type="ARBA" id="ARBA00022777"/>
    </source>
</evidence>
<keyword evidence="6" id="KW-0378">Hydrolase</keyword>
<dbReference type="PRINTS" id="PR01874">
    <property type="entry name" value="DNAREPAIRADA"/>
</dbReference>
<dbReference type="Pfam" id="PF06745">
    <property type="entry name" value="ATPase"/>
    <property type="match status" value="2"/>
</dbReference>
<dbReference type="PANTHER" id="PTHR42926:SF1">
    <property type="entry name" value="CIRCADIAN CLOCK OSCILLATOR PROTEIN KAIC 1"/>
    <property type="match status" value="1"/>
</dbReference>
<feature type="domain" description="KaiC" evidence="8">
    <location>
        <begin position="17"/>
        <end position="255"/>
    </location>
</feature>
<dbReference type="InterPro" id="IPR010624">
    <property type="entry name" value="KaiC_dom"/>
</dbReference>
<evidence type="ECO:0000256" key="7">
    <source>
        <dbReference type="SAM" id="MobiDB-lite"/>
    </source>
</evidence>
<dbReference type="InterPro" id="IPR030665">
    <property type="entry name" value="KaiC"/>
</dbReference>
<evidence type="ECO:0000259" key="8">
    <source>
        <dbReference type="PROSITE" id="PS51146"/>
    </source>
</evidence>
<keyword evidence="3" id="KW-0808">Transferase</keyword>
<dbReference type="InterPro" id="IPR051347">
    <property type="entry name" value="Circadian_clock_KaiC-rel"/>
</dbReference>
<evidence type="ECO:0000256" key="3">
    <source>
        <dbReference type="ARBA" id="ARBA00022679"/>
    </source>
</evidence>
<dbReference type="InterPro" id="IPR027417">
    <property type="entry name" value="P-loop_NTPase"/>
</dbReference>
<dbReference type="EMBL" id="JAETWB010000039">
    <property type="protein sequence ID" value="MBL6081894.1"/>
    <property type="molecule type" value="Genomic_DNA"/>
</dbReference>
<dbReference type="InterPro" id="IPR014774">
    <property type="entry name" value="KaiC-like_dom"/>
</dbReference>
<evidence type="ECO:0000256" key="2">
    <source>
        <dbReference type="ARBA" id="ARBA00022553"/>
    </source>
</evidence>
<keyword evidence="5" id="KW-0418">Kinase</keyword>
<evidence type="ECO:0000256" key="4">
    <source>
        <dbReference type="ARBA" id="ARBA00022737"/>
    </source>
</evidence>
<dbReference type="PIRSF" id="PIRSF039117">
    <property type="entry name" value="KaiC"/>
    <property type="match status" value="1"/>
</dbReference>
<dbReference type="EC" id="2.7.11.1" evidence="1"/>
<dbReference type="RefSeq" id="WP_202835106.1">
    <property type="nucleotide sequence ID" value="NZ_JAETWB010000039.1"/>
</dbReference>
<dbReference type="PROSITE" id="PS51146">
    <property type="entry name" value="KAIC"/>
    <property type="match status" value="2"/>
</dbReference>